<keyword evidence="1" id="KW-1133">Transmembrane helix</keyword>
<dbReference type="EMBL" id="NTYW01000002">
    <property type="protein sequence ID" value="PES42914.1"/>
    <property type="molecule type" value="Genomic_DNA"/>
</dbReference>
<gene>
    <name evidence="2" type="ORF">CN497_00515</name>
</gene>
<name>A0AAE5PED4_PRIMG</name>
<evidence type="ECO:0000313" key="3">
    <source>
        <dbReference type="Proteomes" id="UP000220341"/>
    </source>
</evidence>
<dbReference type="AlphaFoldDB" id="A0AAE5PED4"/>
<comment type="caution">
    <text evidence="2">The sequence shown here is derived from an EMBL/GenBank/DDBJ whole genome shotgun (WGS) entry which is preliminary data.</text>
</comment>
<protein>
    <submittedName>
        <fullName evidence="2">Uncharacterized protein</fullName>
    </submittedName>
</protein>
<keyword evidence="1" id="KW-0472">Membrane</keyword>
<dbReference type="InterPro" id="IPR058724">
    <property type="entry name" value="YhzF"/>
</dbReference>
<dbReference type="Pfam" id="PF26302">
    <property type="entry name" value="YhzF"/>
    <property type="match status" value="1"/>
</dbReference>
<proteinExistence type="predicted"/>
<reference evidence="2 3" key="1">
    <citation type="submission" date="2017-09" db="EMBL/GenBank/DDBJ databases">
        <title>Large-scale bioinformatics analysis of Bacillus genomes uncovers conserved roles of natural products in bacterial physiology.</title>
        <authorList>
            <consortium name="Agbiome Team Llc"/>
            <person name="Bleich R.M."/>
            <person name="Kirk G.J."/>
            <person name="Santa Maria K.C."/>
            <person name="Allen S.E."/>
            <person name="Farag S."/>
            <person name="Shank E.A."/>
            <person name="Bowers A."/>
        </authorList>
    </citation>
    <scope>NUCLEOTIDE SEQUENCE [LARGE SCALE GENOMIC DNA]</scope>
    <source>
        <strain evidence="2 3">AFS003013</strain>
    </source>
</reference>
<dbReference type="Proteomes" id="UP000220341">
    <property type="component" value="Unassembled WGS sequence"/>
</dbReference>
<organism evidence="2 3">
    <name type="scientific">Priestia megaterium</name>
    <name type="common">Bacillus megaterium</name>
    <dbReference type="NCBI Taxonomy" id="1404"/>
    <lineage>
        <taxon>Bacteria</taxon>
        <taxon>Bacillati</taxon>
        <taxon>Bacillota</taxon>
        <taxon>Bacilli</taxon>
        <taxon>Bacillales</taxon>
        <taxon>Bacillaceae</taxon>
        <taxon>Priestia</taxon>
    </lineage>
</organism>
<evidence type="ECO:0000313" key="2">
    <source>
        <dbReference type="EMBL" id="PES42914.1"/>
    </source>
</evidence>
<sequence length="54" mass="6108">MISLSFFLAAFKWFSLTTRTASYPPKHVLKQKSLTCATVAFASFLLALILYYVT</sequence>
<evidence type="ECO:0000256" key="1">
    <source>
        <dbReference type="SAM" id="Phobius"/>
    </source>
</evidence>
<keyword evidence="1" id="KW-0812">Transmembrane</keyword>
<accession>A0AAE5PED4</accession>
<feature type="transmembrane region" description="Helical" evidence="1">
    <location>
        <begin position="32"/>
        <end position="53"/>
    </location>
</feature>